<evidence type="ECO:0000313" key="1">
    <source>
        <dbReference type="EMBL" id="AFC72441.1"/>
    </source>
</evidence>
<dbReference type="KEGG" id="rre:MCC_04425"/>
<sequence length="114" mass="13429">MIYIKKLKETFFCGQGEAAYYLSQFYYNGWSVKKDIIKGDFILSIGKKCGDQNCMVLDYKNDSLSMLMLLSKVNEPTKYNNADRTSTTCSLTADRIKYRTTNRDSWVRRRYRNK</sequence>
<dbReference type="Proteomes" id="UP000008006">
    <property type="component" value="Chromosome"/>
</dbReference>
<reference evidence="2" key="1">
    <citation type="submission" date="2012-02" db="EMBL/GenBank/DDBJ databases">
        <title>Complete genome sequence of Rickettsia rhipicephali strain 3-7-female6-CWPP.</title>
        <authorList>
            <person name="Johnson S.L."/>
            <person name="Munk A.C."/>
            <person name="Han S."/>
            <person name="Bruce D.C."/>
            <person name="Dasch G.A."/>
        </authorList>
    </citation>
    <scope>NUCLEOTIDE SEQUENCE [LARGE SCALE GENOMIC DNA]</scope>
    <source>
        <strain evidence="2">3-7-female6-CWPP</strain>
    </source>
</reference>
<organism evidence="1 2">
    <name type="scientific">Rickettsia rhipicephali (strain 3-7-female6-CWPP)</name>
    <dbReference type="NCBI Taxonomy" id="1105113"/>
    <lineage>
        <taxon>Bacteria</taxon>
        <taxon>Pseudomonadati</taxon>
        <taxon>Pseudomonadota</taxon>
        <taxon>Alphaproteobacteria</taxon>
        <taxon>Rickettsiales</taxon>
        <taxon>Rickettsiaceae</taxon>
        <taxon>Rickettsieae</taxon>
        <taxon>Rickettsia</taxon>
        <taxon>spotted fever group</taxon>
    </lineage>
</organism>
<dbReference type="EMBL" id="CP003342">
    <property type="protein sequence ID" value="AFC72441.1"/>
    <property type="molecule type" value="Genomic_DNA"/>
</dbReference>
<protein>
    <submittedName>
        <fullName evidence="1">Uncharacterized protein</fullName>
    </submittedName>
</protein>
<keyword evidence="2" id="KW-1185">Reference proteome</keyword>
<dbReference type="AlphaFoldDB" id="A0AAI8AA11"/>
<name>A0AAI8AA11_RICR3</name>
<proteinExistence type="predicted"/>
<evidence type="ECO:0000313" key="2">
    <source>
        <dbReference type="Proteomes" id="UP000008006"/>
    </source>
</evidence>
<gene>
    <name evidence="1" type="ordered locus">MCC_04425</name>
</gene>
<dbReference type="RefSeq" id="WP_014408660.1">
    <property type="nucleotide sequence ID" value="NC_017042.1"/>
</dbReference>
<accession>A0AAI8AA11</accession>